<protein>
    <submittedName>
        <fullName evidence="1">Uncharacterized protein</fullName>
    </submittedName>
</protein>
<dbReference type="OrthoDB" id="5504890at2"/>
<accession>A0A1E7NH79</accession>
<evidence type="ECO:0000313" key="1">
    <source>
        <dbReference type="EMBL" id="OEV39813.1"/>
    </source>
</evidence>
<sequence>MTRTHPGTATDHSARTIDPDLLGIYLNDHLAGATSGTERVRYLARATAGSPLGREIGPLAAEIAEDRKTLLAIMRNLGVPVRRYKVGAAWIAERAGRLKTNGRLVRRSPLTTFFELEMLRMAVEGKAAGWQTLRRLAPDHDALDARLLDDLLERARSQQQTLEQWRERRIRSTFERPGPATADSP</sequence>
<evidence type="ECO:0000313" key="2">
    <source>
        <dbReference type="Proteomes" id="UP000037395"/>
    </source>
</evidence>
<dbReference type="Proteomes" id="UP000037395">
    <property type="component" value="Unassembled WGS sequence"/>
</dbReference>
<dbReference type="AlphaFoldDB" id="A0A1E7NH79"/>
<comment type="caution">
    <text evidence="1">The sequence shown here is derived from an EMBL/GenBank/DDBJ whole genome shotgun (WGS) entry which is preliminary data.</text>
</comment>
<name>A0A1E7NH79_KITAU</name>
<reference evidence="1" key="1">
    <citation type="submission" date="2016-08" db="EMBL/GenBank/DDBJ databases">
        <title>Sequencing, Assembly and Comparative Genomics of S. aureofaciens ATCC 10762.</title>
        <authorList>
            <person name="Gradnigo J.S."/>
            <person name="Johnson N."/>
            <person name="Somerville G.A."/>
        </authorList>
    </citation>
    <scope>NUCLEOTIDE SEQUENCE [LARGE SCALE GENOMIC DNA]</scope>
    <source>
        <strain evidence="1">ATCC 10762</strain>
    </source>
</reference>
<proteinExistence type="predicted"/>
<gene>
    <name evidence="1" type="ORF">HS99_0001350</name>
</gene>
<keyword evidence="2" id="KW-1185">Reference proteome</keyword>
<organism evidence="1 2">
    <name type="scientific">Kitasatospora aureofaciens</name>
    <name type="common">Streptomyces aureofaciens</name>
    <dbReference type="NCBI Taxonomy" id="1894"/>
    <lineage>
        <taxon>Bacteria</taxon>
        <taxon>Bacillati</taxon>
        <taxon>Actinomycetota</taxon>
        <taxon>Actinomycetes</taxon>
        <taxon>Kitasatosporales</taxon>
        <taxon>Streptomycetaceae</taxon>
        <taxon>Kitasatospora</taxon>
    </lineage>
</organism>
<dbReference type="EMBL" id="JPRF03000001">
    <property type="protein sequence ID" value="OEV39813.1"/>
    <property type="molecule type" value="Genomic_DNA"/>
</dbReference>